<keyword evidence="1" id="KW-0328">Glycosyltransferase</keyword>
<dbReference type="InterPro" id="IPR009647">
    <property type="entry name" value="PBP_C"/>
</dbReference>
<dbReference type="AlphaFoldDB" id="W7Y3F5"/>
<proteinExistence type="predicted"/>
<evidence type="ECO:0000256" key="1">
    <source>
        <dbReference type="ARBA" id="ARBA00022676"/>
    </source>
</evidence>
<gene>
    <name evidence="4" type="ORF">JCM21142_104122</name>
</gene>
<dbReference type="GO" id="GO:0009252">
    <property type="term" value="P:peptidoglycan biosynthetic process"/>
    <property type="evidence" value="ECO:0007669"/>
    <property type="project" value="TreeGrafter"/>
</dbReference>
<dbReference type="RefSeq" id="WP_152541881.1">
    <property type="nucleotide sequence ID" value="NZ_BAMD01000083.1"/>
</dbReference>
<dbReference type="InterPro" id="IPR050396">
    <property type="entry name" value="Glycosyltr_51/Transpeptidase"/>
</dbReference>
<dbReference type="STRING" id="869213.GCA_000517085_03954"/>
<dbReference type="InterPro" id="IPR012338">
    <property type="entry name" value="Beta-lactam/transpept-like"/>
</dbReference>
<sequence length="334" mass="38132">MARNLVNYTKNNSLYYSKEFHAPILFQDEKIDPGQLSDFYEVYGAGASYETFKALTSVVRPVEEAGWQMFSSSRKIAWKTGTSFGYRDAWAVGITPEYVVGVWVGNATGEGRPGIVGGMTAGPIMFDIFRHLPPTSWFQPPYDDMIKTTICKESGYKAGPYCKADTAYIPSQGSKGKLCPYHQLIHLDETKHFRVQSACYPISQMKHEKWFSLPPVMEWYYRRKHPLYKPIPPLHPSCADTEDRVMEFIYPQNTNKLYLPIGMDGKVQAVVLKVAHHHSNATIYWHMDHEFLGETSFVHQMTIQPTVGKHRITLIDEQGNILQKNIYCAGRSDE</sequence>
<comment type="caution">
    <text evidence="4">The sequence shown here is derived from an EMBL/GenBank/DDBJ whole genome shotgun (WGS) entry which is preliminary data.</text>
</comment>
<name>W7Y3F5_9BACT</name>
<keyword evidence="2" id="KW-0808">Transferase</keyword>
<dbReference type="eggNOG" id="COG4953">
    <property type="taxonomic scope" value="Bacteria"/>
</dbReference>
<dbReference type="PANTHER" id="PTHR32282:SF15">
    <property type="entry name" value="PENICILLIN-BINDING PROTEIN 1C"/>
    <property type="match status" value="1"/>
</dbReference>
<dbReference type="GO" id="GO:0030288">
    <property type="term" value="C:outer membrane-bounded periplasmic space"/>
    <property type="evidence" value="ECO:0007669"/>
    <property type="project" value="TreeGrafter"/>
</dbReference>
<evidence type="ECO:0000259" key="3">
    <source>
        <dbReference type="Pfam" id="PF06832"/>
    </source>
</evidence>
<evidence type="ECO:0000313" key="4">
    <source>
        <dbReference type="EMBL" id="GAF05390.1"/>
    </source>
</evidence>
<dbReference type="PANTHER" id="PTHR32282">
    <property type="entry name" value="BINDING PROTEIN TRANSPEPTIDASE, PUTATIVE-RELATED"/>
    <property type="match status" value="1"/>
</dbReference>
<dbReference type="SUPFAM" id="SSF56601">
    <property type="entry name" value="beta-lactamase/transpeptidase-like"/>
    <property type="match status" value="1"/>
</dbReference>
<accession>W7Y3F5</accession>
<dbReference type="OrthoDB" id="9766909at2"/>
<dbReference type="Gene3D" id="3.40.710.10">
    <property type="entry name" value="DD-peptidase/beta-lactamase superfamily"/>
    <property type="match status" value="1"/>
</dbReference>
<dbReference type="Proteomes" id="UP000019402">
    <property type="component" value="Unassembled WGS sequence"/>
</dbReference>
<feature type="domain" description="Penicillin-binding C-terminal" evidence="3">
    <location>
        <begin position="237"/>
        <end position="323"/>
    </location>
</feature>
<dbReference type="GO" id="GO:0008955">
    <property type="term" value="F:peptidoglycan glycosyltransferase activity"/>
    <property type="evidence" value="ECO:0007669"/>
    <property type="project" value="TreeGrafter"/>
</dbReference>
<keyword evidence="5" id="KW-1185">Reference proteome</keyword>
<evidence type="ECO:0000313" key="5">
    <source>
        <dbReference type="Proteomes" id="UP000019402"/>
    </source>
</evidence>
<reference evidence="4 5" key="1">
    <citation type="journal article" date="2014" name="Genome Announc.">
        <title>Draft Genome Sequence of Cytophaga fermentans JCM 21142T, a Facultative Anaerobe Isolated from Marine Mud.</title>
        <authorList>
            <person name="Starns D."/>
            <person name="Oshima K."/>
            <person name="Suda W."/>
            <person name="Iino T."/>
            <person name="Yuki M."/>
            <person name="Inoue J."/>
            <person name="Kitamura K."/>
            <person name="Iida T."/>
            <person name="Darby A."/>
            <person name="Hattori M."/>
            <person name="Ohkuma M."/>
        </authorList>
    </citation>
    <scope>NUCLEOTIDE SEQUENCE [LARGE SCALE GENOMIC DNA]</scope>
    <source>
        <strain evidence="4 5">JCM 21142</strain>
    </source>
</reference>
<protein>
    <submittedName>
        <fullName evidence="4">Penicillin-binding protein 1C</fullName>
    </submittedName>
</protein>
<dbReference type="Pfam" id="PF06832">
    <property type="entry name" value="BiPBP_C"/>
    <property type="match status" value="1"/>
</dbReference>
<dbReference type="EMBL" id="BAMD01000083">
    <property type="protein sequence ID" value="GAF05390.1"/>
    <property type="molecule type" value="Genomic_DNA"/>
</dbReference>
<organism evidence="4 5">
    <name type="scientific">Saccharicrinis fermentans DSM 9555 = JCM 21142</name>
    <dbReference type="NCBI Taxonomy" id="869213"/>
    <lineage>
        <taxon>Bacteria</taxon>
        <taxon>Pseudomonadati</taxon>
        <taxon>Bacteroidota</taxon>
        <taxon>Bacteroidia</taxon>
        <taxon>Marinilabiliales</taxon>
        <taxon>Marinilabiliaceae</taxon>
        <taxon>Saccharicrinis</taxon>
    </lineage>
</organism>
<evidence type="ECO:0000256" key="2">
    <source>
        <dbReference type="ARBA" id="ARBA00022679"/>
    </source>
</evidence>